<dbReference type="CDD" id="cd00761">
    <property type="entry name" value="Glyco_tranf_GTA_type"/>
    <property type="match status" value="1"/>
</dbReference>
<evidence type="ECO:0000256" key="6">
    <source>
        <dbReference type="ARBA" id="ARBA00023136"/>
    </source>
</evidence>
<comment type="similarity">
    <text evidence="2">Belongs to the CDP-glycerol glycerophosphotransferase family.</text>
</comment>
<keyword evidence="9" id="KW-1185">Reference proteome</keyword>
<accession>A0ABR7LJX6</accession>
<dbReference type="InterPro" id="IPR029044">
    <property type="entry name" value="Nucleotide-diphossugar_trans"/>
</dbReference>
<proteinExistence type="inferred from homology"/>
<evidence type="ECO:0000256" key="1">
    <source>
        <dbReference type="ARBA" id="ARBA00004202"/>
    </source>
</evidence>
<organism evidence="8 9">
    <name type="scientific">Actinomadura alba</name>
    <dbReference type="NCBI Taxonomy" id="406431"/>
    <lineage>
        <taxon>Bacteria</taxon>
        <taxon>Bacillati</taxon>
        <taxon>Actinomycetota</taxon>
        <taxon>Actinomycetes</taxon>
        <taxon>Streptosporangiales</taxon>
        <taxon>Thermomonosporaceae</taxon>
        <taxon>Actinomadura</taxon>
    </lineage>
</organism>
<dbReference type="Gene3D" id="3.90.550.10">
    <property type="entry name" value="Spore Coat Polysaccharide Biosynthesis Protein SpsA, Chain A"/>
    <property type="match status" value="1"/>
</dbReference>
<evidence type="ECO:0000256" key="5">
    <source>
        <dbReference type="ARBA" id="ARBA00022944"/>
    </source>
</evidence>
<feature type="domain" description="Glycosyltransferase 2-like" evidence="7">
    <location>
        <begin position="4"/>
        <end position="169"/>
    </location>
</feature>
<evidence type="ECO:0000313" key="9">
    <source>
        <dbReference type="Proteomes" id="UP000805614"/>
    </source>
</evidence>
<dbReference type="PANTHER" id="PTHR37316">
    <property type="entry name" value="TEICHOIC ACID GLYCEROL-PHOSPHATE PRIMASE"/>
    <property type="match status" value="1"/>
</dbReference>
<name>A0ABR7LJX6_9ACTN</name>
<comment type="subcellular location">
    <subcellularLocation>
        <location evidence="1">Cell membrane</location>
        <topology evidence="1">Peripheral membrane protein</topology>
    </subcellularLocation>
</comment>
<dbReference type="EMBL" id="JABVEC010000002">
    <property type="protein sequence ID" value="MBC6464787.1"/>
    <property type="molecule type" value="Genomic_DNA"/>
</dbReference>
<keyword evidence="6" id="KW-0472">Membrane</keyword>
<gene>
    <name evidence="8" type="ORF">HKK74_04645</name>
</gene>
<dbReference type="Pfam" id="PF00535">
    <property type="entry name" value="Glycos_transf_2"/>
    <property type="match status" value="1"/>
</dbReference>
<comment type="caution">
    <text evidence="8">The sequence shown here is derived from an EMBL/GenBank/DDBJ whole genome shotgun (WGS) entry which is preliminary data.</text>
</comment>
<dbReference type="InterPro" id="IPR001173">
    <property type="entry name" value="Glyco_trans_2-like"/>
</dbReference>
<dbReference type="Gene3D" id="3.40.50.11820">
    <property type="match status" value="1"/>
</dbReference>
<dbReference type="SUPFAM" id="SSF53756">
    <property type="entry name" value="UDP-Glycosyltransferase/glycogen phosphorylase"/>
    <property type="match status" value="1"/>
</dbReference>
<evidence type="ECO:0000313" key="8">
    <source>
        <dbReference type="EMBL" id="MBC6464787.1"/>
    </source>
</evidence>
<dbReference type="Pfam" id="PF04464">
    <property type="entry name" value="Glyphos_transf"/>
    <property type="match status" value="1"/>
</dbReference>
<dbReference type="SUPFAM" id="SSF53448">
    <property type="entry name" value="Nucleotide-diphospho-sugar transferases"/>
    <property type="match status" value="1"/>
</dbReference>
<reference evidence="8 9" key="1">
    <citation type="submission" date="2020-06" db="EMBL/GenBank/DDBJ databases">
        <title>Actinomadura xiongansis sp. nov., isolated from soil of Baiyangdian.</title>
        <authorList>
            <person name="Zhang X."/>
        </authorList>
    </citation>
    <scope>NUCLEOTIDE SEQUENCE [LARGE SCALE GENOMIC DNA]</scope>
    <source>
        <strain evidence="8 9">HBUM206468</strain>
    </source>
</reference>
<evidence type="ECO:0000259" key="7">
    <source>
        <dbReference type="Pfam" id="PF00535"/>
    </source>
</evidence>
<sequence>MLLSVIVPAYNVAGYLRECFDSVLAHQGDDIELITIDDRSPDGSGAIMDEYAASDPRVRVRHLEKNVGLGEARNIGLEMAQGEYVWFVDGDDWLPDGSIQAITRRLRETRPDMLGFDHSRVYWDGRVTRSAHRKVFKNLPESGVFTMRERPSVMDFLMIVCNKAIRREFLLDLGLRFGGGYYEDINVTYPVLMAAERITLLDRVCYFYRQRRRGSITKTVGERHFEVFPQYDKIFAFMDERGAEVDEFRKAMFNRMFWHLFIIFGHADRVHRRDRREFFNRMVEGHRKYRPAGYRPPGGVQGVRLRLVERGSYPLFVAFRRFNLVRVSLGKASAAVRRTPRRVVADAKARYRRLYYRIQCRLPMDQKLAVYSAYWNRGYACNPAAIHEKARELAPDVRGVWVVKKSGVKTLPPGVDHVVAGSLPYYRLMARAKYFVNNANFPNFLIKRPGAVHLQTMHGTPLKAMGLDQIKYPVAAKGTDFDDFLRRSDRWDYLISSNPLSSEAWQRAVPCDYELLEIGYPRNDRLVNATDQEVAGLRADLGIPEGSTAILYAPTHRDYQHGFEPMLDIGRVMTGLGPDHVLLLRAHYFYNVKDAAERYGWPADRIIDVSAHPTVEDLCLASDALITDYSSIMFDYANLDDRPIVIYANDWDTYRRTRGVYFDLPAAPPGAVATDENELIEVFRNRTAWDGEAAKHRAEFRRRYCPWDDGQAAERAVRRVFLGR</sequence>
<dbReference type="InterPro" id="IPR007554">
    <property type="entry name" value="Glycerophosphate_synth"/>
</dbReference>
<keyword evidence="4" id="KW-0808">Transferase</keyword>
<protein>
    <submittedName>
        <fullName evidence="8">Bifunctional glycosyltransferase family 2 protein/CDP-glycerol:glycerophosphate glycerophosphotransferase</fullName>
    </submittedName>
</protein>
<evidence type="ECO:0000256" key="3">
    <source>
        <dbReference type="ARBA" id="ARBA00022475"/>
    </source>
</evidence>
<evidence type="ECO:0000256" key="4">
    <source>
        <dbReference type="ARBA" id="ARBA00022679"/>
    </source>
</evidence>
<evidence type="ECO:0000256" key="2">
    <source>
        <dbReference type="ARBA" id="ARBA00010488"/>
    </source>
</evidence>
<dbReference type="InterPro" id="IPR051612">
    <property type="entry name" value="Teichoic_Acid_Biosynth"/>
</dbReference>
<keyword evidence="3" id="KW-1003">Cell membrane</keyword>
<dbReference type="InterPro" id="IPR043149">
    <property type="entry name" value="TagF_N"/>
</dbReference>
<dbReference type="PANTHER" id="PTHR37316:SF3">
    <property type="entry name" value="TEICHOIC ACID GLYCEROL-PHOSPHATE TRANSFERASE"/>
    <property type="match status" value="1"/>
</dbReference>
<dbReference type="Gene3D" id="3.40.50.12580">
    <property type="match status" value="1"/>
</dbReference>
<dbReference type="InterPro" id="IPR043148">
    <property type="entry name" value="TagF_C"/>
</dbReference>
<dbReference type="Proteomes" id="UP000805614">
    <property type="component" value="Unassembled WGS sequence"/>
</dbReference>
<keyword evidence="5" id="KW-0777">Teichoic acid biosynthesis</keyword>